<dbReference type="CDD" id="cd22997">
    <property type="entry name" value="GT_LH"/>
    <property type="match status" value="1"/>
</dbReference>
<dbReference type="AlphaFoldDB" id="A0A6A5KV46"/>
<dbReference type="EMBL" id="ML975252">
    <property type="protein sequence ID" value="KAF1838434.1"/>
    <property type="molecule type" value="Genomic_DNA"/>
</dbReference>
<keyword evidence="2" id="KW-1185">Reference proteome</keyword>
<sequence length="507" mass="57786">MLRPRALFGIALLVFASLVFFWAALHSETFNPIPVHQVEELPRVSPDLSLSPPPSRGKEARLHLLIVATSSGLDLCRLLFSTTVLSYPPPVLIDWAGEGAFNATETHLAKIAGSLRYLENLAPSQDTDLVLVLDGFDVIFQLGPDVLLKRYFQEIAASNAELAKRFGSQHVREYNIYNSILFGPDKLCWPIDYSRPACWAVPPSPLHPDAFGPYTDKIMGDMPHARPRWLNSGTILGPVNDVRTMLRATQERINEKYDPAYELRNSDQMYLADLWGDQEFARVLSLGHFKEFHKSDWKPDWAEEISIPALEQGKRTEYHIGLDHRSALFQTMAGYRSYMAWIATNRLPLHSSQISVEPYRIDLPQDVLHARPPFASITNDSALSSKSWRDVRLGFNTVTGSTFPILHFTGDKTFRGRWWSRMWYFEHADRLRRAEAERKNDAIGTIDEVNWLKARPYESGKGDRKGEEAWSDSGQKFGWDELCGAHEEVLYSEYVEPPPEPESEPER</sequence>
<accession>A0A6A5KV46</accession>
<dbReference type="PANTHER" id="PTHR36587:SF2">
    <property type="entry name" value="EXPRESSION SITE-ASSOCIATED GENE 3 (ESAG3)-LIKE PROTEIN"/>
    <property type="match status" value="1"/>
</dbReference>
<name>A0A6A5KV46_9PLEO</name>
<dbReference type="Proteomes" id="UP000800040">
    <property type="component" value="Unassembled WGS sequence"/>
</dbReference>
<reference evidence="1" key="1">
    <citation type="submission" date="2020-01" db="EMBL/GenBank/DDBJ databases">
        <authorList>
            <consortium name="DOE Joint Genome Institute"/>
            <person name="Haridas S."/>
            <person name="Albert R."/>
            <person name="Binder M."/>
            <person name="Bloem J."/>
            <person name="Labutti K."/>
            <person name="Salamov A."/>
            <person name="Andreopoulos B."/>
            <person name="Baker S.E."/>
            <person name="Barry K."/>
            <person name="Bills G."/>
            <person name="Bluhm B.H."/>
            <person name="Cannon C."/>
            <person name="Castanera R."/>
            <person name="Culley D.E."/>
            <person name="Daum C."/>
            <person name="Ezra D."/>
            <person name="Gonzalez J.B."/>
            <person name="Henrissat B."/>
            <person name="Kuo A."/>
            <person name="Liang C."/>
            <person name="Lipzen A."/>
            <person name="Lutzoni F."/>
            <person name="Magnuson J."/>
            <person name="Mondo S."/>
            <person name="Nolan M."/>
            <person name="Ohm R."/>
            <person name="Pangilinan J."/>
            <person name="Park H.-J."/>
            <person name="Ramirez L."/>
            <person name="Alfaro M."/>
            <person name="Sun H."/>
            <person name="Tritt A."/>
            <person name="Yoshinaga Y."/>
            <person name="Zwiers L.-H."/>
            <person name="Turgeon B.G."/>
            <person name="Goodwin S.B."/>
            <person name="Spatafora J.W."/>
            <person name="Crous P.W."/>
            <person name="Grigoriev I.V."/>
        </authorList>
    </citation>
    <scope>NUCLEOTIDE SEQUENCE</scope>
    <source>
        <strain evidence="1">P77</strain>
    </source>
</reference>
<gene>
    <name evidence="1" type="ORF">BDW02DRAFT_565033</name>
</gene>
<dbReference type="PANTHER" id="PTHR36587">
    <property type="entry name" value="EXPRESSION SITE-ASSOCIATED GENE 3 (ESAG3)-LIKE PROTEIN"/>
    <property type="match status" value="1"/>
</dbReference>
<evidence type="ECO:0000313" key="2">
    <source>
        <dbReference type="Proteomes" id="UP000800040"/>
    </source>
</evidence>
<proteinExistence type="predicted"/>
<protein>
    <submittedName>
        <fullName evidence="1">Uncharacterized protein</fullName>
    </submittedName>
</protein>
<dbReference type="OrthoDB" id="422736at2759"/>
<evidence type="ECO:0000313" key="1">
    <source>
        <dbReference type="EMBL" id="KAF1838434.1"/>
    </source>
</evidence>
<organism evidence="1 2">
    <name type="scientific">Decorospora gaudefroyi</name>
    <dbReference type="NCBI Taxonomy" id="184978"/>
    <lineage>
        <taxon>Eukaryota</taxon>
        <taxon>Fungi</taxon>
        <taxon>Dikarya</taxon>
        <taxon>Ascomycota</taxon>
        <taxon>Pezizomycotina</taxon>
        <taxon>Dothideomycetes</taxon>
        <taxon>Pleosporomycetidae</taxon>
        <taxon>Pleosporales</taxon>
        <taxon>Pleosporineae</taxon>
        <taxon>Pleosporaceae</taxon>
        <taxon>Decorospora</taxon>
    </lineage>
</organism>